<dbReference type="EMBL" id="JAJSOF020000038">
    <property type="protein sequence ID" value="KAJ4427130.1"/>
    <property type="molecule type" value="Genomic_DNA"/>
</dbReference>
<gene>
    <name evidence="1" type="ORF">ANN_24746</name>
</gene>
<name>A0ABQ8RZR6_PERAM</name>
<dbReference type="Proteomes" id="UP001148838">
    <property type="component" value="Unassembled WGS sequence"/>
</dbReference>
<protein>
    <submittedName>
        <fullName evidence="1">Uncharacterized protein</fullName>
    </submittedName>
</protein>
<accession>A0ABQ8RZR6</accession>
<organism evidence="1 2">
    <name type="scientific">Periplaneta americana</name>
    <name type="common">American cockroach</name>
    <name type="synonym">Blatta americana</name>
    <dbReference type="NCBI Taxonomy" id="6978"/>
    <lineage>
        <taxon>Eukaryota</taxon>
        <taxon>Metazoa</taxon>
        <taxon>Ecdysozoa</taxon>
        <taxon>Arthropoda</taxon>
        <taxon>Hexapoda</taxon>
        <taxon>Insecta</taxon>
        <taxon>Pterygota</taxon>
        <taxon>Neoptera</taxon>
        <taxon>Polyneoptera</taxon>
        <taxon>Dictyoptera</taxon>
        <taxon>Blattodea</taxon>
        <taxon>Blattoidea</taxon>
        <taxon>Blattidae</taxon>
        <taxon>Blattinae</taxon>
        <taxon>Periplaneta</taxon>
    </lineage>
</organism>
<evidence type="ECO:0000313" key="2">
    <source>
        <dbReference type="Proteomes" id="UP001148838"/>
    </source>
</evidence>
<sequence>MVGLCQGDNEPPGSLKALINVEMECTGASGFRATKVWALESKPNIARRLRVGDDILRLCPCLTTVPTKPSPLPLTIQILSFLTSFHIPSGLLT</sequence>
<evidence type="ECO:0000313" key="1">
    <source>
        <dbReference type="EMBL" id="KAJ4427130.1"/>
    </source>
</evidence>
<comment type="caution">
    <text evidence="1">The sequence shown here is derived from an EMBL/GenBank/DDBJ whole genome shotgun (WGS) entry which is preliminary data.</text>
</comment>
<proteinExistence type="predicted"/>
<reference evidence="1 2" key="1">
    <citation type="journal article" date="2022" name="Allergy">
        <title>Genome assembly and annotation of Periplaneta americana reveal a comprehensive cockroach allergen profile.</title>
        <authorList>
            <person name="Wang L."/>
            <person name="Xiong Q."/>
            <person name="Saelim N."/>
            <person name="Wang L."/>
            <person name="Nong W."/>
            <person name="Wan A.T."/>
            <person name="Shi M."/>
            <person name="Liu X."/>
            <person name="Cao Q."/>
            <person name="Hui J.H.L."/>
            <person name="Sookrung N."/>
            <person name="Leung T.F."/>
            <person name="Tungtrongchitr A."/>
            <person name="Tsui S.K.W."/>
        </authorList>
    </citation>
    <scope>NUCLEOTIDE SEQUENCE [LARGE SCALE GENOMIC DNA]</scope>
    <source>
        <strain evidence="1">PWHHKU_190912</strain>
    </source>
</reference>
<keyword evidence="2" id="KW-1185">Reference proteome</keyword>